<evidence type="ECO:0000313" key="1">
    <source>
        <dbReference type="EMBL" id="RTE09574.1"/>
    </source>
</evidence>
<reference evidence="1 2" key="1">
    <citation type="submission" date="2018-12" db="EMBL/GenBank/DDBJ databases">
        <title>Bacillus ochoae sp. nov., Paenibacillus whitsoniae sp. nov., Paenibacillus spiritus sp. nov. Isolated from the Mars Exploration Rover during spacecraft assembly.</title>
        <authorList>
            <person name="Seuylemezian A."/>
            <person name="Vaishampayan P."/>
        </authorList>
    </citation>
    <scope>NUCLEOTIDE SEQUENCE [LARGE SCALE GENOMIC DNA]</scope>
    <source>
        <strain evidence="1 2">MER 54</strain>
    </source>
</reference>
<sequence length="157" mass="18165">MEFRDSASYGKRQEYIAVAELLKHNFDVYMTLVDDQGIDCVIRINHTRYLDVQIKARSKQAIPKDWAYYPRLQVPEGRNNHFFILYSEGANSYWTFPSSDIIRLANEQGTNVSMNRTGDNAGKYAIRAAGYSTVNDKCTPFPRFDKYRDENGFALIK</sequence>
<dbReference type="RefSeq" id="WP_126141372.1">
    <property type="nucleotide sequence ID" value="NZ_RXHU01000030.1"/>
</dbReference>
<protein>
    <recommendedName>
        <fullName evidence="3">PD(D/E)XK endonuclease domain-containing protein</fullName>
    </recommendedName>
</protein>
<proteinExistence type="predicted"/>
<evidence type="ECO:0000313" key="2">
    <source>
        <dbReference type="Proteomes" id="UP000276128"/>
    </source>
</evidence>
<organism evidence="1 2">
    <name type="scientific">Paenibacillus whitsoniae</name>
    <dbReference type="NCBI Taxonomy" id="2496558"/>
    <lineage>
        <taxon>Bacteria</taxon>
        <taxon>Bacillati</taxon>
        <taxon>Bacillota</taxon>
        <taxon>Bacilli</taxon>
        <taxon>Bacillales</taxon>
        <taxon>Paenibacillaceae</taxon>
        <taxon>Paenibacillus</taxon>
    </lineage>
</organism>
<gene>
    <name evidence="1" type="ORF">EJQ19_11515</name>
</gene>
<dbReference type="AlphaFoldDB" id="A0A3S0APT5"/>
<comment type="caution">
    <text evidence="1">The sequence shown here is derived from an EMBL/GenBank/DDBJ whole genome shotgun (WGS) entry which is preliminary data.</text>
</comment>
<dbReference type="Proteomes" id="UP000276128">
    <property type="component" value="Unassembled WGS sequence"/>
</dbReference>
<dbReference type="OrthoDB" id="9773296at2"/>
<keyword evidence="2" id="KW-1185">Reference proteome</keyword>
<dbReference type="EMBL" id="RXHU01000030">
    <property type="protein sequence ID" value="RTE09574.1"/>
    <property type="molecule type" value="Genomic_DNA"/>
</dbReference>
<accession>A0A3S0APT5</accession>
<name>A0A3S0APT5_9BACL</name>
<dbReference type="InterPro" id="IPR011856">
    <property type="entry name" value="tRNA_endonuc-like_dom_sf"/>
</dbReference>
<evidence type="ECO:0008006" key="3">
    <source>
        <dbReference type="Google" id="ProtNLM"/>
    </source>
</evidence>
<dbReference type="GO" id="GO:0003676">
    <property type="term" value="F:nucleic acid binding"/>
    <property type="evidence" value="ECO:0007669"/>
    <property type="project" value="InterPro"/>
</dbReference>
<dbReference type="Gene3D" id="3.40.1350.10">
    <property type="match status" value="1"/>
</dbReference>